<evidence type="ECO:0000259" key="1">
    <source>
        <dbReference type="Pfam" id="PF16417"/>
    </source>
</evidence>
<dbReference type="EMBL" id="GL984212">
    <property type="protein sequence ID" value="EGR28755.1"/>
    <property type="molecule type" value="Genomic_DNA"/>
</dbReference>
<dbReference type="Pfam" id="PF16417">
    <property type="entry name" value="CNOT1_TTP_bind"/>
    <property type="match status" value="1"/>
</dbReference>
<dbReference type="eggNOG" id="KOG1831">
    <property type="taxonomic scope" value="Eukaryota"/>
</dbReference>
<evidence type="ECO:0000313" key="3">
    <source>
        <dbReference type="EMBL" id="EGR28755.1"/>
    </source>
</evidence>
<dbReference type="InterPro" id="IPR038535">
    <property type="entry name" value="CNOT1_TTP_bind_sf"/>
</dbReference>
<dbReference type="GO" id="GO:0030015">
    <property type="term" value="C:CCR4-NOT core complex"/>
    <property type="evidence" value="ECO:0007669"/>
    <property type="project" value="InterPro"/>
</dbReference>
<accession>G0R1C2</accession>
<feature type="domain" description="CCR4-NOT transcription complex subunit 1 HEAT repeat" evidence="2">
    <location>
        <begin position="261"/>
        <end position="424"/>
    </location>
</feature>
<feature type="domain" description="CCR4-NOT transcription complex subunit 1 TTP binding" evidence="1">
    <location>
        <begin position="436"/>
        <end position="614"/>
    </location>
</feature>
<dbReference type="Pfam" id="PF16418">
    <property type="entry name" value="CNOT1_HEAT"/>
    <property type="match status" value="1"/>
</dbReference>
<dbReference type="GO" id="GO:0060090">
    <property type="term" value="F:molecular adaptor activity"/>
    <property type="evidence" value="ECO:0007669"/>
    <property type="project" value="TreeGrafter"/>
</dbReference>
<dbReference type="GO" id="GO:0000288">
    <property type="term" value="P:nuclear-transcribed mRNA catabolic process, deadenylation-dependent decay"/>
    <property type="evidence" value="ECO:0007669"/>
    <property type="project" value="TreeGrafter"/>
</dbReference>
<dbReference type="PANTHER" id="PTHR13162:SF8">
    <property type="entry name" value="CCR4-NOT TRANSCRIPTION COMPLEX SUBUNIT 1"/>
    <property type="match status" value="1"/>
</dbReference>
<dbReference type="Proteomes" id="UP000008983">
    <property type="component" value="Unassembled WGS sequence"/>
</dbReference>
<dbReference type="GO" id="GO:0017148">
    <property type="term" value="P:negative regulation of translation"/>
    <property type="evidence" value="ECO:0007669"/>
    <property type="project" value="InterPro"/>
</dbReference>
<dbReference type="RefSeq" id="XP_004029991.1">
    <property type="nucleotide sequence ID" value="XM_004029943.1"/>
</dbReference>
<dbReference type="PANTHER" id="PTHR13162">
    <property type="entry name" value="CCR4-NOT TRANSCRIPTION COMPLEX"/>
    <property type="match status" value="1"/>
</dbReference>
<dbReference type="InterPro" id="IPR040398">
    <property type="entry name" value="Not1"/>
</dbReference>
<protein>
    <submittedName>
        <fullName evidence="3">Transcriptional protein, putative</fullName>
    </submittedName>
</protein>
<reference evidence="3 4" key="1">
    <citation type="submission" date="2011-07" db="EMBL/GenBank/DDBJ databases">
        <authorList>
            <person name="Coyne R."/>
            <person name="Brami D."/>
            <person name="Johnson J."/>
            <person name="Hostetler J."/>
            <person name="Hannick L."/>
            <person name="Clark T."/>
            <person name="Cassidy-Hanley D."/>
            <person name="Inman J."/>
        </authorList>
    </citation>
    <scope>NUCLEOTIDE SEQUENCE [LARGE SCALE GENOMIC DNA]</scope>
    <source>
        <strain evidence="3 4">G5</strain>
    </source>
</reference>
<dbReference type="OrthoDB" id="1933107at2759"/>
<sequence length="664" mass="78503">MNEQIQYLKQTQTELKQNTLFLENNEIQNISSLNPCDILKQQGSVISQSIESLNLLFLDFQSFSNEQVYQCIEYISLDIQQKQEDLQKANWNISNIIKLIIQKVSSINWGKVLLQMDCQNLQIETYQQFCTFFNIFLQINKQYFFSMPQQLFNQKWQNSKSQLQFFKNLLQLNQPSIVRWDEIPKTIINLDFNPLYKYQTLNPPVLQFWACVDILQQILQLSEEYYDETKLLLEYPLKKCTDILTVGLSQIKNIKNQGLQNEILSQLFQNYLSNHSSSVQILEAIWKKNEDLLINAMCELYKNDNKKENTCLNISRILDISQQIKDSLISLTNCKDYYFSVSLGILAGKREFLHFDQWINERIKNVGNPFVEALLTYIDDNLLSQINQINSKTYFINNLQELYESALEKAQITPEILTIIFECLLTEPPYNLSEINRQKLQEQYKIIIECFPQLNGRINPQIQQIEKKANTQFQQLYSKEISIEQFIDNLNNLRKSNIKEDNEVFACMITGLLEECRFHDQYPYSELIFTGQLFGAIINAQLIFQKPLAIFLEIVLDYCKRNNKKIEFSIKAIDGMNDRLYEFPNFIYGLFDSQILLFYPDFLLKIVENCYKKGIIFNNDIQYLDQIKDKCLNQININKMQNIENNQKFYSRKFGLIDILRFLK</sequence>
<evidence type="ECO:0000259" key="2">
    <source>
        <dbReference type="Pfam" id="PF16418"/>
    </source>
</evidence>
<dbReference type="STRING" id="857967.G0R1C2"/>
<dbReference type="GeneID" id="14904825"/>
<proteinExistence type="predicted"/>
<gene>
    <name evidence="3" type="ORF">IMG5_169520</name>
</gene>
<dbReference type="Gene3D" id="1.25.40.840">
    <property type="entry name" value="CCR4-NOT transcription complex subunit 1 TTP binding domain"/>
    <property type="match status" value="1"/>
</dbReference>
<dbReference type="InterPro" id="IPR032193">
    <property type="entry name" value="CNOT1_TTP_bind"/>
</dbReference>
<dbReference type="InterPro" id="IPR032194">
    <property type="entry name" value="CNOT1_HEAT"/>
</dbReference>
<name>G0R1C2_ICHMU</name>
<keyword evidence="4" id="KW-1185">Reference proteome</keyword>
<dbReference type="GO" id="GO:0000932">
    <property type="term" value="C:P-body"/>
    <property type="evidence" value="ECO:0007669"/>
    <property type="project" value="TreeGrafter"/>
</dbReference>
<organism evidence="3 4">
    <name type="scientific">Ichthyophthirius multifiliis</name>
    <name type="common">White spot disease agent</name>
    <name type="synonym">Ich</name>
    <dbReference type="NCBI Taxonomy" id="5932"/>
    <lineage>
        <taxon>Eukaryota</taxon>
        <taxon>Sar</taxon>
        <taxon>Alveolata</taxon>
        <taxon>Ciliophora</taxon>
        <taxon>Intramacronucleata</taxon>
        <taxon>Oligohymenophorea</taxon>
        <taxon>Hymenostomatida</taxon>
        <taxon>Ophryoglenina</taxon>
        <taxon>Ichthyophthirius</taxon>
    </lineage>
</organism>
<dbReference type="AlphaFoldDB" id="G0R1C2"/>
<evidence type="ECO:0000313" key="4">
    <source>
        <dbReference type="Proteomes" id="UP000008983"/>
    </source>
</evidence>
<dbReference type="InParanoid" id="G0R1C2"/>